<dbReference type="SUPFAM" id="SSF48403">
    <property type="entry name" value="Ankyrin repeat"/>
    <property type="match status" value="1"/>
</dbReference>
<accession>A0A9W8NL43</accession>
<comment type="caution">
    <text evidence="1">The sequence shown here is derived from an EMBL/GenBank/DDBJ whole genome shotgun (WGS) entry which is preliminary data.</text>
</comment>
<keyword evidence="2" id="KW-1185">Reference proteome</keyword>
<evidence type="ECO:0000313" key="2">
    <source>
        <dbReference type="Proteomes" id="UP001148614"/>
    </source>
</evidence>
<dbReference type="Gene3D" id="1.25.40.20">
    <property type="entry name" value="Ankyrin repeat-containing domain"/>
    <property type="match status" value="1"/>
</dbReference>
<dbReference type="VEuPathDB" id="FungiDB:F4678DRAFT_461579"/>
<proteinExistence type="predicted"/>
<dbReference type="InterPro" id="IPR002110">
    <property type="entry name" value="Ankyrin_rpt"/>
</dbReference>
<dbReference type="Proteomes" id="UP001148614">
    <property type="component" value="Unassembled WGS sequence"/>
</dbReference>
<evidence type="ECO:0008006" key="3">
    <source>
        <dbReference type="Google" id="ProtNLM"/>
    </source>
</evidence>
<dbReference type="InterPro" id="IPR036770">
    <property type="entry name" value="Ankyrin_rpt-contain_sf"/>
</dbReference>
<reference evidence="1" key="1">
    <citation type="submission" date="2022-07" db="EMBL/GenBank/DDBJ databases">
        <title>Genome Sequence of Xylaria arbuscula.</title>
        <authorList>
            <person name="Buettner E."/>
        </authorList>
    </citation>
    <scope>NUCLEOTIDE SEQUENCE</scope>
    <source>
        <strain evidence="1">VT107</strain>
    </source>
</reference>
<evidence type="ECO:0000313" key="1">
    <source>
        <dbReference type="EMBL" id="KAJ3579153.1"/>
    </source>
</evidence>
<sequence length="323" mass="35965">MENEARAIAADNWTADHNAYTTLASAIENNSIPGLQECLGLARGFFDDDEYAQFRDEAFQDILSHHSTDLLFYMLDNEGVPLTNVNPSSIFSWASKSLIDALTSRGWDVNTPSSPAFNGMRLLDFLVREQHGKEDLAYWLVQEKGATVTSGGSYLPGGGRAVQVPILETCAAYGTVSMFTFLEREGARPAPRMLHVAVEMAADEGVDPDYDLSQQPQGSHHRRVQMLHYLIDQRQLSVNSMDTDIYPDGIYLGNTFWGTPICYAARRKGGAQVVRWLLKKGADPTLKGTCTDMDAIDCAREAKCHGIVAILEDWRWERNEHKA</sequence>
<name>A0A9W8NL43_9PEZI</name>
<dbReference type="EMBL" id="JANPWZ010000126">
    <property type="protein sequence ID" value="KAJ3579153.1"/>
    <property type="molecule type" value="Genomic_DNA"/>
</dbReference>
<gene>
    <name evidence="1" type="ORF">NPX13_g1413</name>
</gene>
<protein>
    <recommendedName>
        <fullName evidence="3">Ankyrin repeat protein</fullName>
    </recommendedName>
</protein>
<dbReference type="Pfam" id="PF00023">
    <property type="entry name" value="Ank"/>
    <property type="match status" value="1"/>
</dbReference>
<organism evidence="1 2">
    <name type="scientific">Xylaria arbuscula</name>
    <dbReference type="NCBI Taxonomy" id="114810"/>
    <lineage>
        <taxon>Eukaryota</taxon>
        <taxon>Fungi</taxon>
        <taxon>Dikarya</taxon>
        <taxon>Ascomycota</taxon>
        <taxon>Pezizomycotina</taxon>
        <taxon>Sordariomycetes</taxon>
        <taxon>Xylariomycetidae</taxon>
        <taxon>Xylariales</taxon>
        <taxon>Xylariaceae</taxon>
        <taxon>Xylaria</taxon>
    </lineage>
</organism>
<dbReference type="AlphaFoldDB" id="A0A9W8NL43"/>